<dbReference type="AlphaFoldDB" id="A0A561EBI2"/>
<accession>A0A561EBI2</accession>
<comment type="caution">
    <text evidence="1">The sequence shown here is derived from an EMBL/GenBank/DDBJ whole genome shotgun (WGS) entry which is preliminary data.</text>
</comment>
<dbReference type="OrthoDB" id="4563074at2"/>
<keyword evidence="2" id="KW-1185">Reference proteome</keyword>
<name>A0A561EBI2_9MICO</name>
<dbReference type="Proteomes" id="UP000318297">
    <property type="component" value="Unassembled WGS sequence"/>
</dbReference>
<protein>
    <submittedName>
        <fullName evidence="1">VapB protein of antitoxin of type II toxin-antitoxin system</fullName>
    </submittedName>
</protein>
<organism evidence="1 2">
    <name type="scientific">Rudaeicoccus suwonensis</name>
    <dbReference type="NCBI Taxonomy" id="657409"/>
    <lineage>
        <taxon>Bacteria</taxon>
        <taxon>Bacillati</taxon>
        <taxon>Actinomycetota</taxon>
        <taxon>Actinomycetes</taxon>
        <taxon>Micrococcales</taxon>
        <taxon>Dermacoccaceae</taxon>
        <taxon>Rudaeicoccus</taxon>
    </lineage>
</organism>
<reference evidence="1 2" key="1">
    <citation type="submission" date="2019-06" db="EMBL/GenBank/DDBJ databases">
        <title>Sequencing the genomes of 1000 actinobacteria strains.</title>
        <authorList>
            <person name="Klenk H.-P."/>
        </authorList>
    </citation>
    <scope>NUCLEOTIDE SEQUENCE [LARGE SCALE GENOMIC DNA]</scope>
    <source>
        <strain evidence="1 2">DSM 19560</strain>
    </source>
</reference>
<evidence type="ECO:0000313" key="2">
    <source>
        <dbReference type="Proteomes" id="UP000318297"/>
    </source>
</evidence>
<dbReference type="EMBL" id="VIVQ01000001">
    <property type="protein sequence ID" value="TWE12959.1"/>
    <property type="molecule type" value="Genomic_DNA"/>
</dbReference>
<sequence>MTKTLIDLDDELIRRAQEVSGISTKKGVVMAALEEMVRRDDLRRYADYIASGAVDDLADPDVMRAAHR</sequence>
<gene>
    <name evidence="1" type="ORF">BKA23_1786</name>
</gene>
<dbReference type="InterPro" id="IPR019239">
    <property type="entry name" value="VapB_antitoxin"/>
</dbReference>
<dbReference type="Pfam" id="PF09957">
    <property type="entry name" value="VapB_antitoxin"/>
    <property type="match status" value="1"/>
</dbReference>
<dbReference type="RefSeq" id="WP_145227342.1">
    <property type="nucleotide sequence ID" value="NZ_VIVQ01000001.1"/>
</dbReference>
<evidence type="ECO:0000313" key="1">
    <source>
        <dbReference type="EMBL" id="TWE12959.1"/>
    </source>
</evidence>
<proteinExistence type="predicted"/>